<accession>L5JSH3</accession>
<gene>
    <name evidence="2" type="ORF">PAL_GLEAN10019972</name>
</gene>
<feature type="compositionally biased region" description="Pro residues" evidence="1">
    <location>
        <begin position="104"/>
        <end position="113"/>
    </location>
</feature>
<dbReference type="EMBL" id="KB031150">
    <property type="protein sequence ID" value="ELK01872.1"/>
    <property type="molecule type" value="Genomic_DNA"/>
</dbReference>
<feature type="compositionally biased region" description="Basic residues" evidence="1">
    <location>
        <begin position="114"/>
        <end position="123"/>
    </location>
</feature>
<keyword evidence="3" id="KW-1185">Reference proteome</keyword>
<feature type="compositionally biased region" description="Pro residues" evidence="1">
    <location>
        <begin position="51"/>
        <end position="61"/>
    </location>
</feature>
<dbReference type="Proteomes" id="UP000010552">
    <property type="component" value="Unassembled WGS sequence"/>
</dbReference>
<feature type="compositionally biased region" description="Low complexity" evidence="1">
    <location>
        <begin position="87"/>
        <end position="103"/>
    </location>
</feature>
<evidence type="ECO:0000313" key="2">
    <source>
        <dbReference type="EMBL" id="ELK01872.1"/>
    </source>
</evidence>
<feature type="region of interest" description="Disordered" evidence="1">
    <location>
        <begin position="17"/>
        <end position="138"/>
    </location>
</feature>
<protein>
    <submittedName>
        <fullName evidence="2">Uncharacterized protein</fullName>
    </submittedName>
</protein>
<proteinExistence type="predicted"/>
<reference evidence="3" key="1">
    <citation type="journal article" date="2013" name="Science">
        <title>Comparative analysis of bat genomes provides insight into the evolution of flight and immunity.</title>
        <authorList>
            <person name="Zhang G."/>
            <person name="Cowled C."/>
            <person name="Shi Z."/>
            <person name="Huang Z."/>
            <person name="Bishop-Lilly K.A."/>
            <person name="Fang X."/>
            <person name="Wynne J.W."/>
            <person name="Xiong Z."/>
            <person name="Baker M.L."/>
            <person name="Zhao W."/>
            <person name="Tachedjian M."/>
            <person name="Zhu Y."/>
            <person name="Zhou P."/>
            <person name="Jiang X."/>
            <person name="Ng J."/>
            <person name="Yang L."/>
            <person name="Wu L."/>
            <person name="Xiao J."/>
            <person name="Feng Y."/>
            <person name="Chen Y."/>
            <person name="Sun X."/>
            <person name="Zhang Y."/>
            <person name="Marsh G.A."/>
            <person name="Crameri G."/>
            <person name="Broder C.C."/>
            <person name="Frey K.G."/>
            <person name="Wang L.F."/>
            <person name="Wang J."/>
        </authorList>
    </citation>
    <scope>NUCLEOTIDE SEQUENCE [LARGE SCALE GENOMIC DNA]</scope>
</reference>
<evidence type="ECO:0000313" key="3">
    <source>
        <dbReference type="Proteomes" id="UP000010552"/>
    </source>
</evidence>
<sequence length="138" mass="15043">MRAFLAQPRFASLLRPRHGVLGPTLDPRSGRTQRTWWVPRAPGRGIGWADPPSPPSPPRRGAPPRTRVGAGWWRPPAAGTPQPSLWAAAAAFTTRRAQFGPREPALPEPPTPRSPRRAPRTRARQGPGCGPELLEPDP</sequence>
<name>L5JSH3_PTEAL</name>
<dbReference type="InParanoid" id="L5JSH3"/>
<dbReference type="AlphaFoldDB" id="L5JSH3"/>
<organism evidence="2 3">
    <name type="scientific">Pteropus alecto</name>
    <name type="common">Black flying fox</name>
    <dbReference type="NCBI Taxonomy" id="9402"/>
    <lineage>
        <taxon>Eukaryota</taxon>
        <taxon>Metazoa</taxon>
        <taxon>Chordata</taxon>
        <taxon>Craniata</taxon>
        <taxon>Vertebrata</taxon>
        <taxon>Euteleostomi</taxon>
        <taxon>Mammalia</taxon>
        <taxon>Eutheria</taxon>
        <taxon>Laurasiatheria</taxon>
        <taxon>Chiroptera</taxon>
        <taxon>Yinpterochiroptera</taxon>
        <taxon>Pteropodoidea</taxon>
        <taxon>Pteropodidae</taxon>
        <taxon>Pteropodinae</taxon>
        <taxon>Pteropus</taxon>
    </lineage>
</organism>
<evidence type="ECO:0000256" key="1">
    <source>
        <dbReference type="SAM" id="MobiDB-lite"/>
    </source>
</evidence>